<dbReference type="EMBL" id="MCGO01000041">
    <property type="protein sequence ID" value="ORY39197.1"/>
    <property type="molecule type" value="Genomic_DNA"/>
</dbReference>
<dbReference type="SUPFAM" id="SSF51621">
    <property type="entry name" value="Phosphoenolpyruvate/pyruvate domain"/>
    <property type="match status" value="1"/>
</dbReference>
<evidence type="ECO:0000256" key="2">
    <source>
        <dbReference type="ARBA" id="ARBA00008676"/>
    </source>
</evidence>
<evidence type="ECO:0000313" key="7">
    <source>
        <dbReference type="Proteomes" id="UP000193642"/>
    </source>
</evidence>
<dbReference type="OrthoDB" id="425211at2759"/>
<dbReference type="AlphaFoldDB" id="A0A1Y2BX15"/>
<proteinExistence type="inferred from homology"/>
<dbReference type="Gene3D" id="3.20.20.60">
    <property type="entry name" value="Phosphoenolpyruvate-binding domains"/>
    <property type="match status" value="2"/>
</dbReference>
<dbReference type="Proteomes" id="UP000193642">
    <property type="component" value="Unassembled WGS sequence"/>
</dbReference>
<dbReference type="GO" id="GO:0005739">
    <property type="term" value="C:mitochondrion"/>
    <property type="evidence" value="ECO:0007669"/>
    <property type="project" value="TreeGrafter"/>
</dbReference>
<evidence type="ECO:0000256" key="5">
    <source>
        <dbReference type="ARBA" id="ARBA00049172"/>
    </source>
</evidence>
<dbReference type="UniPathway" id="UPA00028">
    <property type="reaction ID" value="UER00003"/>
</dbReference>
<dbReference type="PANTHER" id="PTHR20881">
    <property type="entry name" value="3-METHYL-2-OXOBUTANOATE HYDROXYMETHYLTRANSFERASE"/>
    <property type="match status" value="1"/>
</dbReference>
<dbReference type="Pfam" id="PF02548">
    <property type="entry name" value="Pantoate_transf"/>
    <property type="match status" value="1"/>
</dbReference>
<comment type="pathway">
    <text evidence="1">Cofactor biosynthesis; (R)-pantothenate biosynthesis; (R)-pantoate from 3-methyl-2-oxobutanoate: step 1/2.</text>
</comment>
<protein>
    <recommendedName>
        <fullName evidence="3">3-methyl-2-oxobutanoate hydroxymethyltransferase</fullName>
        <ecNumber evidence="3">2.1.2.11</ecNumber>
    </recommendedName>
</protein>
<dbReference type="GO" id="GO:0003864">
    <property type="term" value="F:3-methyl-2-oxobutanoate hydroxymethyltransferase activity"/>
    <property type="evidence" value="ECO:0007669"/>
    <property type="project" value="UniProtKB-EC"/>
</dbReference>
<name>A0A1Y2BX15_9FUNG</name>
<dbReference type="EC" id="2.1.2.11" evidence="3"/>
<evidence type="ECO:0000313" key="6">
    <source>
        <dbReference type="EMBL" id="ORY39197.1"/>
    </source>
</evidence>
<dbReference type="STRING" id="329046.A0A1Y2BX15"/>
<comment type="catalytic activity">
    <reaction evidence="5">
        <text>(6R)-5,10-methylene-5,6,7,8-tetrahydrofolate + 3-methyl-2-oxobutanoate + H2O = 2-dehydropantoate + (6S)-5,6,7,8-tetrahydrofolate</text>
        <dbReference type="Rhea" id="RHEA:11824"/>
        <dbReference type="ChEBI" id="CHEBI:11561"/>
        <dbReference type="ChEBI" id="CHEBI:11851"/>
        <dbReference type="ChEBI" id="CHEBI:15377"/>
        <dbReference type="ChEBI" id="CHEBI:15636"/>
        <dbReference type="ChEBI" id="CHEBI:57453"/>
        <dbReference type="EC" id="2.1.2.11"/>
    </reaction>
</comment>
<evidence type="ECO:0000256" key="1">
    <source>
        <dbReference type="ARBA" id="ARBA00005033"/>
    </source>
</evidence>
<comment type="caution">
    <text evidence="6">The sequence shown here is derived from an EMBL/GenBank/DDBJ whole genome shotgun (WGS) entry which is preliminary data.</text>
</comment>
<organism evidence="6 7">
    <name type="scientific">Rhizoclosmatium globosum</name>
    <dbReference type="NCBI Taxonomy" id="329046"/>
    <lineage>
        <taxon>Eukaryota</taxon>
        <taxon>Fungi</taxon>
        <taxon>Fungi incertae sedis</taxon>
        <taxon>Chytridiomycota</taxon>
        <taxon>Chytridiomycota incertae sedis</taxon>
        <taxon>Chytridiomycetes</taxon>
        <taxon>Chytridiales</taxon>
        <taxon>Chytriomycetaceae</taxon>
        <taxon>Rhizoclosmatium</taxon>
    </lineage>
</organism>
<dbReference type="InterPro" id="IPR003700">
    <property type="entry name" value="Pantoate_hydroxy_MeTrfase"/>
</dbReference>
<dbReference type="InterPro" id="IPR040442">
    <property type="entry name" value="Pyrv_kinase-like_dom_sf"/>
</dbReference>
<dbReference type="GO" id="GO:0000287">
    <property type="term" value="F:magnesium ion binding"/>
    <property type="evidence" value="ECO:0007669"/>
    <property type="project" value="TreeGrafter"/>
</dbReference>
<feature type="non-terminal residue" evidence="6">
    <location>
        <position position="201"/>
    </location>
</feature>
<evidence type="ECO:0000256" key="3">
    <source>
        <dbReference type="ARBA" id="ARBA00012618"/>
    </source>
</evidence>
<sequence>MFAPRFAVASQRLIPRVSTGVSFRFYSSLHLHQLSRKKVTIPTLKKLHASNTPITVMTAHDYPSGVFCEKAKWICTTKITMDEMLHHCRLAEWAIENCVRMAVKIEGGVEMAETVAKVVRVGIPVLGHVGLTPQRATTKDLLADALALQKAGCFAMVLESVPNPVAQFITEQLNIPTIGIVLVQMDMIGIYDKFTPKFCKL</sequence>
<keyword evidence="4" id="KW-0808">Transferase</keyword>
<dbReference type="InterPro" id="IPR015813">
    <property type="entry name" value="Pyrv/PenolPyrv_kinase-like_dom"/>
</dbReference>
<gene>
    <name evidence="6" type="ORF">BCR33DRAFT_720427</name>
</gene>
<accession>A0A1Y2BX15</accession>
<dbReference type="GO" id="GO:0015940">
    <property type="term" value="P:pantothenate biosynthetic process"/>
    <property type="evidence" value="ECO:0007669"/>
    <property type="project" value="UniProtKB-UniPathway"/>
</dbReference>
<dbReference type="PANTHER" id="PTHR20881:SF0">
    <property type="entry name" value="3-METHYL-2-OXOBUTANOATE HYDROXYMETHYLTRANSFERASE"/>
    <property type="match status" value="1"/>
</dbReference>
<keyword evidence="7" id="KW-1185">Reference proteome</keyword>
<comment type="similarity">
    <text evidence="2">Belongs to the PanB family.</text>
</comment>
<keyword evidence="6" id="KW-0670">Pyruvate</keyword>
<evidence type="ECO:0000256" key="4">
    <source>
        <dbReference type="ARBA" id="ARBA00022679"/>
    </source>
</evidence>
<reference evidence="6 7" key="1">
    <citation type="submission" date="2016-07" db="EMBL/GenBank/DDBJ databases">
        <title>Pervasive Adenine N6-methylation of Active Genes in Fungi.</title>
        <authorList>
            <consortium name="DOE Joint Genome Institute"/>
            <person name="Mondo S.J."/>
            <person name="Dannebaum R.O."/>
            <person name="Kuo R.C."/>
            <person name="Labutti K."/>
            <person name="Haridas S."/>
            <person name="Kuo A."/>
            <person name="Salamov A."/>
            <person name="Ahrendt S.R."/>
            <person name="Lipzen A."/>
            <person name="Sullivan W."/>
            <person name="Andreopoulos W.B."/>
            <person name="Clum A."/>
            <person name="Lindquist E."/>
            <person name="Daum C."/>
            <person name="Ramamoorthy G.K."/>
            <person name="Gryganskyi A."/>
            <person name="Culley D."/>
            <person name="Magnuson J.K."/>
            <person name="James T.Y."/>
            <person name="O'Malley M.A."/>
            <person name="Stajich J.E."/>
            <person name="Spatafora J.W."/>
            <person name="Visel A."/>
            <person name="Grigoriev I.V."/>
        </authorList>
    </citation>
    <scope>NUCLEOTIDE SEQUENCE [LARGE SCALE GENOMIC DNA]</scope>
    <source>
        <strain evidence="6 7">JEL800</strain>
    </source>
</reference>